<organism evidence="3 4">
    <name type="scientific">Penicillium camemberti (strain FM 013)</name>
    <dbReference type="NCBI Taxonomy" id="1429867"/>
    <lineage>
        <taxon>Eukaryota</taxon>
        <taxon>Fungi</taxon>
        <taxon>Dikarya</taxon>
        <taxon>Ascomycota</taxon>
        <taxon>Pezizomycotina</taxon>
        <taxon>Eurotiomycetes</taxon>
        <taxon>Eurotiomycetidae</taxon>
        <taxon>Eurotiales</taxon>
        <taxon>Aspergillaceae</taxon>
        <taxon>Penicillium</taxon>
    </lineage>
</organism>
<sequence length="75" mass="8253">MMLLFSPFVAFVTTAAFNTMWTGFHMPVVHIPAFMGTNGMPVGISLVAPRFRDQHLLKASKILGETLMAEGGWKV</sequence>
<accession>A0A0G4PL83</accession>
<feature type="signal peptide" evidence="2">
    <location>
        <begin position="1"/>
        <end position="16"/>
    </location>
</feature>
<gene>
    <name evidence="3" type="ORF">PCAMFM013_S021g000044</name>
</gene>
<dbReference type="InterPro" id="IPR036928">
    <property type="entry name" value="AS_sf"/>
</dbReference>
<evidence type="ECO:0000256" key="1">
    <source>
        <dbReference type="SAM" id="Phobius"/>
    </source>
</evidence>
<dbReference type="SUPFAM" id="SSF75304">
    <property type="entry name" value="Amidase signature (AS) enzymes"/>
    <property type="match status" value="1"/>
</dbReference>
<keyword evidence="2" id="KW-0732">Signal</keyword>
<keyword evidence="1" id="KW-1133">Transmembrane helix</keyword>
<reference evidence="3 4" key="1">
    <citation type="journal article" date="2014" name="Nat. Commun.">
        <title>Multiple recent horizontal transfers of a large genomic region in cheese making fungi.</title>
        <authorList>
            <person name="Cheeseman K."/>
            <person name="Ropars J."/>
            <person name="Renault P."/>
            <person name="Dupont J."/>
            <person name="Gouzy J."/>
            <person name="Branca A."/>
            <person name="Abraham A.L."/>
            <person name="Ceppi M."/>
            <person name="Conseiller E."/>
            <person name="Debuchy R."/>
            <person name="Malagnac F."/>
            <person name="Goarin A."/>
            <person name="Silar P."/>
            <person name="Lacoste S."/>
            <person name="Sallet E."/>
            <person name="Bensimon A."/>
            <person name="Giraud T."/>
            <person name="Brygoo Y."/>
        </authorList>
    </citation>
    <scope>NUCLEOTIDE SEQUENCE [LARGE SCALE GENOMIC DNA]</scope>
    <source>
        <strain evidence="4">FM 013</strain>
    </source>
</reference>
<evidence type="ECO:0000313" key="3">
    <source>
        <dbReference type="EMBL" id="CRL27129.1"/>
    </source>
</evidence>
<protein>
    <submittedName>
        <fullName evidence="3">Amidase</fullName>
    </submittedName>
</protein>
<evidence type="ECO:0000313" key="4">
    <source>
        <dbReference type="Proteomes" id="UP000053732"/>
    </source>
</evidence>
<name>A0A0G4PL83_PENC3</name>
<feature type="transmembrane region" description="Helical" evidence="1">
    <location>
        <begin position="31"/>
        <end position="51"/>
    </location>
</feature>
<feature type="chain" id="PRO_5005195444" evidence="2">
    <location>
        <begin position="17"/>
        <end position="75"/>
    </location>
</feature>
<proteinExistence type="predicted"/>
<dbReference type="Gene3D" id="3.90.1300.10">
    <property type="entry name" value="Amidase signature (AS) domain"/>
    <property type="match status" value="1"/>
</dbReference>
<dbReference type="STRING" id="1429867.A0A0G4PL83"/>
<keyword evidence="4" id="KW-1185">Reference proteome</keyword>
<keyword evidence="1" id="KW-0472">Membrane</keyword>
<dbReference type="EMBL" id="HG793154">
    <property type="protein sequence ID" value="CRL27129.1"/>
    <property type="molecule type" value="Genomic_DNA"/>
</dbReference>
<dbReference type="Proteomes" id="UP000053732">
    <property type="component" value="Unassembled WGS sequence"/>
</dbReference>
<keyword evidence="1" id="KW-0812">Transmembrane</keyword>
<evidence type="ECO:0000256" key="2">
    <source>
        <dbReference type="SAM" id="SignalP"/>
    </source>
</evidence>
<dbReference type="AlphaFoldDB" id="A0A0G4PL83"/>